<feature type="non-terminal residue" evidence="1">
    <location>
        <position position="278"/>
    </location>
</feature>
<organism evidence="1">
    <name type="scientific">marine metagenome</name>
    <dbReference type="NCBI Taxonomy" id="408172"/>
    <lineage>
        <taxon>unclassified sequences</taxon>
        <taxon>metagenomes</taxon>
        <taxon>ecological metagenomes</taxon>
    </lineage>
</organism>
<dbReference type="AlphaFoldDB" id="A0A382WEE4"/>
<dbReference type="EMBL" id="UINC01159278">
    <property type="protein sequence ID" value="SVD57276.1"/>
    <property type="molecule type" value="Genomic_DNA"/>
</dbReference>
<sequence length="278" mass="29046">AFGVLYIDMAHNVTSGGSNLHFTLRDSGSAVQEYGGLGASIVDNTAGDEDGQLNFYTTAGGAERNTRLIIDSVGNVNILAGTLSMGGTEIVSAARNASFYAVEFPESSSLTNPATTYRNTINSGSWGTLTRNASDAYLTSNVYYNTSDQWIAKYTTSNAAGYMSFLGGGLRWSSNAASVTAGGVVTGMTDRFRIEPDGDTYLITGALYMGSTEVISASRVGPFTTLNLTGNFSAPDITATDNLTAEGQVFAADGTAAAPGYSWTNDVDTGFILEDTNT</sequence>
<reference evidence="1" key="1">
    <citation type="submission" date="2018-05" db="EMBL/GenBank/DDBJ databases">
        <authorList>
            <person name="Lanie J.A."/>
            <person name="Ng W.-L."/>
            <person name="Kazmierczak K.M."/>
            <person name="Andrzejewski T.M."/>
            <person name="Davidsen T.M."/>
            <person name="Wayne K.J."/>
            <person name="Tettelin H."/>
            <person name="Glass J.I."/>
            <person name="Rusch D."/>
            <person name="Podicherti R."/>
            <person name="Tsui H.-C.T."/>
            <person name="Winkler M.E."/>
        </authorList>
    </citation>
    <scope>NUCLEOTIDE SEQUENCE</scope>
</reference>
<feature type="non-terminal residue" evidence="1">
    <location>
        <position position="1"/>
    </location>
</feature>
<gene>
    <name evidence="1" type="ORF">METZ01_LOCUS410130</name>
</gene>
<proteinExistence type="predicted"/>
<protein>
    <submittedName>
        <fullName evidence="1">Uncharacterized protein</fullName>
    </submittedName>
</protein>
<name>A0A382WEE4_9ZZZZ</name>
<accession>A0A382WEE4</accession>
<evidence type="ECO:0000313" key="1">
    <source>
        <dbReference type="EMBL" id="SVD57276.1"/>
    </source>
</evidence>